<dbReference type="InterPro" id="IPR045535">
    <property type="entry name" value="ThsA_Macro"/>
</dbReference>
<comment type="caution">
    <text evidence="3">The sequence shown here is derived from an EMBL/GenBank/DDBJ whole genome shotgun (WGS) entry which is preliminary data.</text>
</comment>
<keyword evidence="1" id="KW-0812">Transmembrane</keyword>
<dbReference type="Pfam" id="PF20016">
    <property type="entry name" value="ThsA_Macro"/>
    <property type="match status" value="1"/>
</dbReference>
<accession>A0A3R6EST2</accession>
<evidence type="ECO:0000313" key="4">
    <source>
        <dbReference type="Proteomes" id="UP000283732"/>
    </source>
</evidence>
<dbReference type="AlphaFoldDB" id="A0A3R6EST2"/>
<sequence>MINDMLNNVKIFMLSNYNFFLKQVALAMGTISCILTIFIGIWPRFNCSCMWGCCLFASIAWGFSSIIPGKEIRIDFIRRRRIRVKVGDLFDTECGSIVVIPVNNYLDTQLQHDVIGPRTVHGLFIQHYRDKYPRKNLDDEITNAISRDGILSSGSVASRRNVSGKLNKYPLGTVVRLFEEDKQYYLVVATEFDENNHVIYQPEKYTYMLLTMMEKINTYNSGHPIYMPIIGSGQTGLNLSKQKTLCHILQCFSLVDHYVTMGGTTIVVHKSDTKFISLNKVKYEFNNLGT</sequence>
<feature type="domain" description="Thoeris protein ThsA Macro" evidence="2">
    <location>
        <begin position="82"/>
        <end position="268"/>
    </location>
</feature>
<evidence type="ECO:0000256" key="1">
    <source>
        <dbReference type="SAM" id="Phobius"/>
    </source>
</evidence>
<keyword evidence="1" id="KW-0472">Membrane</keyword>
<keyword evidence="1" id="KW-1133">Transmembrane helix</keyword>
<evidence type="ECO:0000313" key="3">
    <source>
        <dbReference type="EMBL" id="RHH76255.1"/>
    </source>
</evidence>
<reference evidence="3 4" key="1">
    <citation type="submission" date="2018-08" db="EMBL/GenBank/DDBJ databases">
        <title>A genome reference for cultivated species of the human gut microbiota.</title>
        <authorList>
            <person name="Zou Y."/>
            <person name="Xue W."/>
            <person name="Luo G."/>
        </authorList>
    </citation>
    <scope>NUCLEOTIDE SEQUENCE [LARGE SCALE GENOMIC DNA]</scope>
    <source>
        <strain evidence="3 4">AM16-50</strain>
    </source>
</reference>
<name>A0A3R6EST2_9BACT</name>
<evidence type="ECO:0000259" key="2">
    <source>
        <dbReference type="Pfam" id="PF20016"/>
    </source>
</evidence>
<dbReference type="Proteomes" id="UP000283732">
    <property type="component" value="Unassembled WGS sequence"/>
</dbReference>
<protein>
    <recommendedName>
        <fullName evidence="2">Thoeris protein ThsA Macro domain-containing protein</fullName>
    </recommendedName>
</protein>
<gene>
    <name evidence="3" type="ORF">DW191_13990</name>
</gene>
<proteinExistence type="predicted"/>
<feature type="transmembrane region" description="Helical" evidence="1">
    <location>
        <begin position="49"/>
        <end position="67"/>
    </location>
</feature>
<dbReference type="RefSeq" id="WP_034754614.1">
    <property type="nucleotide sequence ID" value="NZ_CACRUV010000019.1"/>
</dbReference>
<dbReference type="EMBL" id="QRKC01000006">
    <property type="protein sequence ID" value="RHH76255.1"/>
    <property type="molecule type" value="Genomic_DNA"/>
</dbReference>
<organism evidence="3 4">
    <name type="scientific">Parabacteroides merdae</name>
    <dbReference type="NCBI Taxonomy" id="46503"/>
    <lineage>
        <taxon>Bacteria</taxon>
        <taxon>Pseudomonadati</taxon>
        <taxon>Bacteroidota</taxon>
        <taxon>Bacteroidia</taxon>
        <taxon>Bacteroidales</taxon>
        <taxon>Tannerellaceae</taxon>
        <taxon>Parabacteroides</taxon>
    </lineage>
</organism>
<feature type="transmembrane region" description="Helical" evidence="1">
    <location>
        <begin position="20"/>
        <end position="42"/>
    </location>
</feature>